<sequence>MPPAQTSLLEAKASLRKMSLLQSSVHLQPISASRTPEALGAQYCQVLPTLGRLYYNGPRNGEASCLSVDIPDLSPFNENSAMPLISPESLIDNYFIPESSCGCTEMLLTSASNLDAALGPRQQHASNQFGRSTDVLETANRTFELLVMCKNKHDGGAFQDLRSQFNHVRPMKSETHTARERPMGQRG</sequence>
<keyword evidence="2" id="KW-1185">Reference proteome</keyword>
<evidence type="ECO:0000313" key="1">
    <source>
        <dbReference type="EMBL" id="KAF6804852.1"/>
    </source>
</evidence>
<accession>A0A8H6J1N8</accession>
<proteinExistence type="predicted"/>
<protein>
    <submittedName>
        <fullName evidence="1">Uncharacterized protein</fullName>
    </submittedName>
</protein>
<gene>
    <name evidence="1" type="ORF">CSOJ01_09882</name>
</gene>
<reference evidence="1 2" key="1">
    <citation type="journal article" date="2020" name="Phytopathology">
        <title>Genome Sequence Resources of Colletotrichum truncatum, C. plurivorum, C. musicola, and C. sojae: Four Species Pathogenic to Soybean (Glycine max).</title>
        <authorList>
            <person name="Rogerio F."/>
            <person name="Boufleur T.R."/>
            <person name="Ciampi-Guillardi M."/>
            <person name="Sukno S.A."/>
            <person name="Thon M.R."/>
            <person name="Massola Junior N.S."/>
            <person name="Baroncelli R."/>
        </authorList>
    </citation>
    <scope>NUCLEOTIDE SEQUENCE [LARGE SCALE GENOMIC DNA]</scope>
    <source>
        <strain evidence="1 2">LFN0009</strain>
    </source>
</reference>
<dbReference type="AlphaFoldDB" id="A0A8H6J1N8"/>
<organism evidence="1 2">
    <name type="scientific">Colletotrichum sojae</name>
    <dbReference type="NCBI Taxonomy" id="2175907"/>
    <lineage>
        <taxon>Eukaryota</taxon>
        <taxon>Fungi</taxon>
        <taxon>Dikarya</taxon>
        <taxon>Ascomycota</taxon>
        <taxon>Pezizomycotina</taxon>
        <taxon>Sordariomycetes</taxon>
        <taxon>Hypocreomycetidae</taxon>
        <taxon>Glomerellales</taxon>
        <taxon>Glomerellaceae</taxon>
        <taxon>Colletotrichum</taxon>
        <taxon>Colletotrichum orchidearum species complex</taxon>
    </lineage>
</organism>
<dbReference type="Proteomes" id="UP000652219">
    <property type="component" value="Unassembled WGS sequence"/>
</dbReference>
<comment type="caution">
    <text evidence="1">The sequence shown here is derived from an EMBL/GenBank/DDBJ whole genome shotgun (WGS) entry which is preliminary data.</text>
</comment>
<dbReference type="EMBL" id="WIGN01000197">
    <property type="protein sequence ID" value="KAF6804852.1"/>
    <property type="molecule type" value="Genomic_DNA"/>
</dbReference>
<name>A0A8H6J1N8_9PEZI</name>
<evidence type="ECO:0000313" key="2">
    <source>
        <dbReference type="Proteomes" id="UP000652219"/>
    </source>
</evidence>